<keyword evidence="3" id="KW-1185">Reference proteome</keyword>
<organism evidence="2 3">
    <name type="scientific">Lentisphaera araneosa HTCC2155</name>
    <dbReference type="NCBI Taxonomy" id="313628"/>
    <lineage>
        <taxon>Bacteria</taxon>
        <taxon>Pseudomonadati</taxon>
        <taxon>Lentisphaerota</taxon>
        <taxon>Lentisphaeria</taxon>
        <taxon>Lentisphaerales</taxon>
        <taxon>Lentisphaeraceae</taxon>
        <taxon>Lentisphaera</taxon>
    </lineage>
</organism>
<dbReference type="InterPro" id="IPR010093">
    <property type="entry name" value="SinI_DNA-bd"/>
</dbReference>
<comment type="caution">
    <text evidence="2">The sequence shown here is derived from an EMBL/GenBank/DDBJ whole genome shotgun (WGS) entry which is preliminary data.</text>
</comment>
<gene>
    <name evidence="2" type="ORF">LNTAR_25460</name>
</gene>
<dbReference type="Pfam" id="PF12728">
    <property type="entry name" value="HTH_17"/>
    <property type="match status" value="1"/>
</dbReference>
<dbReference type="AlphaFoldDB" id="A6DSD4"/>
<protein>
    <recommendedName>
        <fullName evidence="1">Helix-turn-helix domain-containing protein</fullName>
    </recommendedName>
</protein>
<accession>A6DSD4</accession>
<dbReference type="GO" id="GO:0003677">
    <property type="term" value="F:DNA binding"/>
    <property type="evidence" value="ECO:0007669"/>
    <property type="project" value="InterPro"/>
</dbReference>
<proteinExistence type="predicted"/>
<evidence type="ECO:0000313" key="2">
    <source>
        <dbReference type="EMBL" id="EDM25479.1"/>
    </source>
</evidence>
<name>A6DSD4_9BACT</name>
<evidence type="ECO:0000259" key="1">
    <source>
        <dbReference type="Pfam" id="PF12728"/>
    </source>
</evidence>
<dbReference type="RefSeq" id="WP_007280743.1">
    <property type="nucleotide sequence ID" value="NZ_ABCK01000029.1"/>
</dbReference>
<sequence>MIDNNPYPKNIAEAAYCLLVAFNPQLTLDDIQSFGAGKPQGASLCRVKEVARELSVSEITVRRMIKDGRLKSIMIGGSIRVFQDSVNELMGVA</sequence>
<dbReference type="STRING" id="313628.LNTAR_25460"/>
<dbReference type="InterPro" id="IPR041657">
    <property type="entry name" value="HTH_17"/>
</dbReference>
<dbReference type="NCBIfam" id="TIGR01764">
    <property type="entry name" value="excise"/>
    <property type="match status" value="1"/>
</dbReference>
<evidence type="ECO:0000313" key="3">
    <source>
        <dbReference type="Proteomes" id="UP000004947"/>
    </source>
</evidence>
<dbReference type="OrthoDB" id="5459819at2"/>
<dbReference type="EMBL" id="ABCK01000029">
    <property type="protein sequence ID" value="EDM25479.1"/>
    <property type="molecule type" value="Genomic_DNA"/>
</dbReference>
<feature type="domain" description="Helix-turn-helix" evidence="1">
    <location>
        <begin position="46"/>
        <end position="90"/>
    </location>
</feature>
<reference evidence="2 3" key="1">
    <citation type="journal article" date="2010" name="J. Bacteriol.">
        <title>Genome sequence of Lentisphaera araneosa HTCC2155T, the type species of the order Lentisphaerales in the phylum Lentisphaerae.</title>
        <authorList>
            <person name="Thrash J.C."/>
            <person name="Cho J.C."/>
            <person name="Vergin K.L."/>
            <person name="Morris R.M."/>
            <person name="Giovannoni S.J."/>
        </authorList>
    </citation>
    <scope>NUCLEOTIDE SEQUENCE [LARGE SCALE GENOMIC DNA]</scope>
    <source>
        <strain evidence="2 3">HTCC2155</strain>
    </source>
</reference>
<dbReference type="Proteomes" id="UP000004947">
    <property type="component" value="Unassembled WGS sequence"/>
</dbReference>